<reference evidence="6" key="1">
    <citation type="submission" date="2020-04" db="EMBL/GenBank/DDBJ databases">
        <authorList>
            <person name="Zhang T."/>
        </authorList>
    </citation>
    <scope>NUCLEOTIDE SEQUENCE</scope>
    <source>
        <strain evidence="6">HKST-UBA01</strain>
    </source>
</reference>
<proteinExistence type="predicted"/>
<dbReference type="InterPro" id="IPR004364">
    <property type="entry name" value="Aa-tRNA-synt_II"/>
</dbReference>
<evidence type="ECO:0000313" key="7">
    <source>
        <dbReference type="Proteomes" id="UP000701698"/>
    </source>
</evidence>
<evidence type="ECO:0000256" key="1">
    <source>
        <dbReference type="ARBA" id="ARBA00022598"/>
    </source>
</evidence>
<name>A0A955LHC7_UNCKA</name>
<dbReference type="SUPFAM" id="SSF55681">
    <property type="entry name" value="Class II aaRS and biotin synthetases"/>
    <property type="match status" value="1"/>
</dbReference>
<dbReference type="Pfam" id="PF00152">
    <property type="entry name" value="tRNA-synt_2"/>
    <property type="match status" value="1"/>
</dbReference>
<dbReference type="InterPro" id="IPR006195">
    <property type="entry name" value="aa-tRNA-synth_II"/>
</dbReference>
<feature type="non-terminal residue" evidence="6">
    <location>
        <position position="228"/>
    </location>
</feature>
<protein>
    <submittedName>
        <fullName evidence="6">Lysine--tRNA ligase</fullName>
    </submittedName>
</protein>
<dbReference type="SUPFAM" id="SSF50249">
    <property type="entry name" value="Nucleic acid-binding proteins"/>
    <property type="match status" value="1"/>
</dbReference>
<dbReference type="EMBL" id="JAGQKX010000067">
    <property type="protein sequence ID" value="MCA9390322.1"/>
    <property type="molecule type" value="Genomic_DNA"/>
</dbReference>
<evidence type="ECO:0000256" key="2">
    <source>
        <dbReference type="ARBA" id="ARBA00022741"/>
    </source>
</evidence>
<dbReference type="InterPro" id="IPR012340">
    <property type="entry name" value="NA-bd_OB-fold"/>
</dbReference>
<keyword evidence="3" id="KW-0067">ATP-binding</keyword>
<dbReference type="Gene3D" id="3.30.930.10">
    <property type="entry name" value="Bira Bifunctional Protein, Domain 2"/>
    <property type="match status" value="1"/>
</dbReference>
<dbReference type="GO" id="GO:0004824">
    <property type="term" value="F:lysine-tRNA ligase activity"/>
    <property type="evidence" value="ECO:0007669"/>
    <property type="project" value="InterPro"/>
</dbReference>
<keyword evidence="4" id="KW-0030">Aminoacyl-tRNA synthetase</keyword>
<dbReference type="PANTHER" id="PTHR42918">
    <property type="entry name" value="LYSYL-TRNA SYNTHETASE"/>
    <property type="match status" value="1"/>
</dbReference>
<dbReference type="GO" id="GO:0005524">
    <property type="term" value="F:ATP binding"/>
    <property type="evidence" value="ECO:0007669"/>
    <property type="project" value="UniProtKB-KW"/>
</dbReference>
<dbReference type="Pfam" id="PF01336">
    <property type="entry name" value="tRNA_anti-codon"/>
    <property type="match status" value="1"/>
</dbReference>
<dbReference type="GO" id="GO:0000049">
    <property type="term" value="F:tRNA binding"/>
    <property type="evidence" value="ECO:0007669"/>
    <property type="project" value="TreeGrafter"/>
</dbReference>
<gene>
    <name evidence="6" type="ORF">KC571_02855</name>
</gene>
<reference evidence="6" key="2">
    <citation type="journal article" date="2021" name="Microbiome">
        <title>Successional dynamics and alternative stable states in a saline activated sludge microbial community over 9 years.</title>
        <authorList>
            <person name="Wang Y."/>
            <person name="Ye J."/>
            <person name="Ju F."/>
            <person name="Liu L."/>
            <person name="Boyd J.A."/>
            <person name="Deng Y."/>
            <person name="Parks D.H."/>
            <person name="Jiang X."/>
            <person name="Yin X."/>
            <person name="Woodcroft B.J."/>
            <person name="Tyson G.W."/>
            <person name="Hugenholtz P."/>
            <person name="Polz M.F."/>
            <person name="Zhang T."/>
        </authorList>
    </citation>
    <scope>NUCLEOTIDE SEQUENCE</scope>
    <source>
        <strain evidence="6">HKST-UBA01</strain>
    </source>
</reference>
<dbReference type="PANTHER" id="PTHR42918:SF15">
    <property type="entry name" value="LYSINE--TRNA LIGASE, CHLOROPLASTIC_MITOCHONDRIAL"/>
    <property type="match status" value="1"/>
</dbReference>
<feature type="domain" description="Aminoacyl-transfer RNA synthetases class-II family profile" evidence="5">
    <location>
        <begin position="183"/>
        <end position="228"/>
    </location>
</feature>
<dbReference type="InterPro" id="IPR018149">
    <property type="entry name" value="Lys-tRNA-synth_II_C"/>
</dbReference>
<dbReference type="InterPro" id="IPR045864">
    <property type="entry name" value="aa-tRNA-synth_II/BPL/LPL"/>
</dbReference>
<dbReference type="Gene3D" id="2.40.50.140">
    <property type="entry name" value="Nucleic acid-binding proteins"/>
    <property type="match status" value="1"/>
</dbReference>
<sequence length="228" mass="26192">MSQAFDLVGQRQQRLEKIEKLRSLGIDPYPAHANKDISNTVVTDEFGEYEGKTVSITGRVMSWRTHGKVIFADLLDQSGTAQAYIRYDVLEKDLAHGNLGWDELELIDNGDFVEVKGEVTKTKHGEPSVLASTIRIIAKAIRPLPESLENKEIRYRRRYIDLIVNPEIHERFVRKAKFWKANREFLEQNGFIEVETPVLEHVTGGADARPFITHHNDLDEDFYLRIST</sequence>
<dbReference type="CDD" id="cd04322">
    <property type="entry name" value="LysRS_N"/>
    <property type="match status" value="1"/>
</dbReference>
<organism evidence="6 7">
    <name type="scientific">candidate division WWE3 bacterium</name>
    <dbReference type="NCBI Taxonomy" id="2053526"/>
    <lineage>
        <taxon>Bacteria</taxon>
        <taxon>Katanobacteria</taxon>
    </lineage>
</organism>
<comment type="caution">
    <text evidence="6">The sequence shown here is derived from an EMBL/GenBank/DDBJ whole genome shotgun (WGS) entry which is preliminary data.</text>
</comment>
<keyword evidence="2" id="KW-0547">Nucleotide-binding</keyword>
<dbReference type="GO" id="GO:0005829">
    <property type="term" value="C:cytosol"/>
    <property type="evidence" value="ECO:0007669"/>
    <property type="project" value="TreeGrafter"/>
</dbReference>
<dbReference type="GO" id="GO:0006430">
    <property type="term" value="P:lysyl-tRNA aminoacylation"/>
    <property type="evidence" value="ECO:0007669"/>
    <property type="project" value="InterPro"/>
</dbReference>
<evidence type="ECO:0000259" key="5">
    <source>
        <dbReference type="PROSITE" id="PS50862"/>
    </source>
</evidence>
<dbReference type="InterPro" id="IPR044136">
    <property type="entry name" value="Lys-tRNA-ligase_II_N"/>
</dbReference>
<evidence type="ECO:0000256" key="3">
    <source>
        <dbReference type="ARBA" id="ARBA00022840"/>
    </source>
</evidence>
<accession>A0A955LHC7</accession>
<evidence type="ECO:0000313" key="6">
    <source>
        <dbReference type="EMBL" id="MCA9390322.1"/>
    </source>
</evidence>
<dbReference type="AlphaFoldDB" id="A0A955LHC7"/>
<dbReference type="InterPro" id="IPR004365">
    <property type="entry name" value="NA-bd_OB_tRNA"/>
</dbReference>
<keyword evidence="1 6" id="KW-0436">Ligase</keyword>
<dbReference type="PRINTS" id="PR00982">
    <property type="entry name" value="TRNASYNTHLYS"/>
</dbReference>
<dbReference type="PROSITE" id="PS50862">
    <property type="entry name" value="AA_TRNA_LIGASE_II"/>
    <property type="match status" value="1"/>
</dbReference>
<dbReference type="Proteomes" id="UP000701698">
    <property type="component" value="Unassembled WGS sequence"/>
</dbReference>
<evidence type="ECO:0000256" key="4">
    <source>
        <dbReference type="ARBA" id="ARBA00023146"/>
    </source>
</evidence>